<dbReference type="EMBL" id="CP066077">
    <property type="protein sequence ID" value="QQC67852.1"/>
    <property type="molecule type" value="Genomic_DNA"/>
</dbReference>
<gene>
    <name evidence="4" type="ORF">I6I06_28960</name>
</gene>
<name>A0A7T4N9R1_9BURK</name>
<dbReference type="Gene3D" id="1.10.530.10">
    <property type="match status" value="1"/>
</dbReference>
<evidence type="ECO:0000313" key="4">
    <source>
        <dbReference type="EMBL" id="QQC67852.1"/>
    </source>
</evidence>
<evidence type="ECO:0000313" key="5">
    <source>
        <dbReference type="Proteomes" id="UP000595610"/>
    </source>
</evidence>
<reference evidence="4 5" key="1">
    <citation type="submission" date="2020-12" db="EMBL/GenBank/DDBJ databases">
        <title>FDA dAtabase for Regulatory Grade micrObial Sequences (FDA-ARGOS): Supporting development and validation of Infectious Disease Dx tests.</title>
        <authorList>
            <person name="Nelson B."/>
            <person name="Plummer A."/>
            <person name="Tallon L."/>
            <person name="Sadzewicz L."/>
            <person name="Zhao X."/>
            <person name="Boylan J."/>
            <person name="Ott S."/>
            <person name="Bowen H."/>
            <person name="Vavikolanu K."/>
            <person name="Mehta A."/>
            <person name="Aluvathingal J."/>
            <person name="Nadendla S."/>
            <person name="Myers T."/>
            <person name="Yan Y."/>
            <person name="Sichtig H."/>
        </authorList>
    </citation>
    <scope>NUCLEOTIDE SEQUENCE [LARGE SCALE GENOMIC DNA]</scope>
    <source>
        <strain evidence="4 5">FDAARGOS_1049</strain>
        <plasmid evidence="4 5">unnamed</plasmid>
    </source>
</reference>
<dbReference type="Proteomes" id="UP000595610">
    <property type="component" value="Plasmid unnamed"/>
</dbReference>
<dbReference type="InterPro" id="IPR008258">
    <property type="entry name" value="Transglycosylase_SLT_dom_1"/>
</dbReference>
<proteinExistence type="predicted"/>
<feature type="chain" id="PRO_5032689197" evidence="2">
    <location>
        <begin position="26"/>
        <end position="251"/>
    </location>
</feature>
<dbReference type="CDD" id="cd16892">
    <property type="entry name" value="LT_VirB1-like"/>
    <property type="match status" value="1"/>
</dbReference>
<geneLocation type="plasmid" evidence="4 5">
    <name>unnamed</name>
</geneLocation>
<dbReference type="AlphaFoldDB" id="A0A7T4N9R1"/>
<accession>A0A7T4N9R1</accession>
<feature type="region of interest" description="Disordered" evidence="1">
    <location>
        <begin position="199"/>
        <end position="251"/>
    </location>
</feature>
<feature type="domain" description="Transglycosylase SLT" evidence="3">
    <location>
        <begin position="45"/>
        <end position="159"/>
    </location>
</feature>
<organism evidence="4 5">
    <name type="scientific">Paraburkholderia ginsengisoli</name>
    <dbReference type="NCBI Taxonomy" id="311231"/>
    <lineage>
        <taxon>Bacteria</taxon>
        <taxon>Pseudomonadati</taxon>
        <taxon>Pseudomonadota</taxon>
        <taxon>Betaproteobacteria</taxon>
        <taxon>Burkholderiales</taxon>
        <taxon>Burkholderiaceae</taxon>
        <taxon>Paraburkholderia</taxon>
    </lineage>
</organism>
<dbReference type="SUPFAM" id="SSF53955">
    <property type="entry name" value="Lysozyme-like"/>
    <property type="match status" value="1"/>
</dbReference>
<feature type="signal peptide" evidence="2">
    <location>
        <begin position="1"/>
        <end position="25"/>
    </location>
</feature>
<evidence type="ECO:0000256" key="2">
    <source>
        <dbReference type="SAM" id="SignalP"/>
    </source>
</evidence>
<dbReference type="KEGG" id="pgis:I6I06_28960"/>
<keyword evidence="4" id="KW-0614">Plasmid</keyword>
<evidence type="ECO:0000256" key="1">
    <source>
        <dbReference type="SAM" id="MobiDB-lite"/>
    </source>
</evidence>
<keyword evidence="5" id="KW-1185">Reference proteome</keyword>
<dbReference type="Pfam" id="PF01464">
    <property type="entry name" value="SLT"/>
    <property type="match status" value="1"/>
</dbReference>
<sequence length="251" mass="25934">MNTTKTAGRLALLGLLISAPLMSRAAESATPVPANSQFEALAMRCAPQVDHDLLGRVASVESSGNPFAIGVVHGHLARQPGNLPEALATVRALDAGGWNYSLGVVQVNVHNLARFGQTVDSIFDPCRNLKTGAAILRECYERARAQAMADAVRGALSCYYSGDLVRGAAYAMKVAAAVPVAVVSDARPIDIVPDVARAASGGQAQHGPAKASRPGKGGDQGDWFMTYGDDDDAPAPQVNSSANGKGDGNAQ</sequence>
<evidence type="ECO:0000259" key="3">
    <source>
        <dbReference type="Pfam" id="PF01464"/>
    </source>
</evidence>
<dbReference type="RefSeq" id="WP_042329690.1">
    <property type="nucleotide sequence ID" value="NZ_CP066077.1"/>
</dbReference>
<keyword evidence="2" id="KW-0732">Signal</keyword>
<dbReference type="InterPro" id="IPR023346">
    <property type="entry name" value="Lysozyme-like_dom_sf"/>
</dbReference>
<protein>
    <submittedName>
        <fullName evidence="4">Lytic transglycosylase domain-containing protein</fullName>
    </submittedName>
</protein>